<dbReference type="AlphaFoldDB" id="A0A2S8GSE6"/>
<evidence type="ECO:0000313" key="2">
    <source>
        <dbReference type="Proteomes" id="UP000237819"/>
    </source>
</evidence>
<organism evidence="1 2">
    <name type="scientific">Blastopirellula marina</name>
    <dbReference type="NCBI Taxonomy" id="124"/>
    <lineage>
        <taxon>Bacteria</taxon>
        <taxon>Pseudomonadati</taxon>
        <taxon>Planctomycetota</taxon>
        <taxon>Planctomycetia</taxon>
        <taxon>Pirellulales</taxon>
        <taxon>Pirellulaceae</taxon>
        <taxon>Blastopirellula</taxon>
    </lineage>
</organism>
<protein>
    <submittedName>
        <fullName evidence="1">Uncharacterized protein</fullName>
    </submittedName>
</protein>
<accession>A0A2S8GSE6</accession>
<gene>
    <name evidence="1" type="ORF">C5Y93_04745</name>
</gene>
<evidence type="ECO:0000313" key="1">
    <source>
        <dbReference type="EMBL" id="PQO47353.1"/>
    </source>
</evidence>
<reference evidence="1 2" key="1">
    <citation type="submission" date="2018-02" db="EMBL/GenBank/DDBJ databases">
        <title>Comparative genomes isolates from brazilian mangrove.</title>
        <authorList>
            <person name="Araujo J.E."/>
            <person name="Taketani R.G."/>
            <person name="Silva M.C.P."/>
            <person name="Loureco M.V."/>
            <person name="Andreote F.D."/>
        </authorList>
    </citation>
    <scope>NUCLEOTIDE SEQUENCE [LARGE SCALE GENOMIC DNA]</scope>
    <source>
        <strain evidence="1 2">Nap-Phe MGV</strain>
    </source>
</reference>
<dbReference type="EMBL" id="PUHZ01000005">
    <property type="protein sequence ID" value="PQO47353.1"/>
    <property type="molecule type" value="Genomic_DNA"/>
</dbReference>
<sequence>MKTQGEVDSLIRIAEILLLEFLDCSPVGFEERSVCVLHRITGLDLVSCVRVVFLAKHKIAKSN</sequence>
<name>A0A2S8GSE6_9BACT</name>
<comment type="caution">
    <text evidence="1">The sequence shown here is derived from an EMBL/GenBank/DDBJ whole genome shotgun (WGS) entry which is preliminary data.</text>
</comment>
<proteinExistence type="predicted"/>
<dbReference type="Proteomes" id="UP000237819">
    <property type="component" value="Unassembled WGS sequence"/>
</dbReference>